<evidence type="ECO:0000256" key="1">
    <source>
        <dbReference type="HAMAP-Rule" id="MF_00226"/>
    </source>
</evidence>
<dbReference type="SMART" id="SM00852">
    <property type="entry name" value="MoCF_biosynth"/>
    <property type="match status" value="1"/>
</dbReference>
<dbReference type="InterPro" id="IPR001453">
    <property type="entry name" value="MoaB/Mog_dom"/>
</dbReference>
<dbReference type="NCBIfam" id="TIGR00200">
    <property type="entry name" value="cinA_nterm"/>
    <property type="match status" value="1"/>
</dbReference>
<dbReference type="EMBL" id="QGLM01000006">
    <property type="protein sequence ID" value="PXY96241.1"/>
    <property type="molecule type" value="Genomic_DNA"/>
</dbReference>
<dbReference type="AlphaFoldDB" id="A0A318N9L1"/>
<dbReference type="Proteomes" id="UP000247838">
    <property type="component" value="Unassembled WGS sequence"/>
</dbReference>
<name>A0A318N9L1_FRIPE</name>
<protein>
    <recommendedName>
        <fullName evidence="1">CinA-like protein</fullName>
    </recommendedName>
</protein>
<dbReference type="InterPro" id="IPR036425">
    <property type="entry name" value="MoaB/Mog-like_dom_sf"/>
</dbReference>
<proteinExistence type="inferred from homology"/>
<dbReference type="InterPro" id="IPR050101">
    <property type="entry name" value="CinA"/>
</dbReference>
<dbReference type="InterPro" id="IPR008135">
    <property type="entry name" value="Competence-induced_CinA"/>
</dbReference>
<reference evidence="3 4" key="1">
    <citation type="submission" date="2018-05" db="EMBL/GenBank/DDBJ databases">
        <title>Reference genomes for bee gut microbiota database.</title>
        <authorList>
            <person name="Ellegaard K.M."/>
        </authorList>
    </citation>
    <scope>NUCLEOTIDE SEQUENCE [LARGE SCALE GENOMIC DNA]</scope>
    <source>
        <strain evidence="3 4">ESL0167</strain>
    </source>
</reference>
<dbReference type="PANTHER" id="PTHR13939">
    <property type="entry name" value="NICOTINAMIDE-NUCLEOTIDE AMIDOHYDROLASE PNCC"/>
    <property type="match status" value="1"/>
</dbReference>
<dbReference type="Gene3D" id="3.40.980.10">
    <property type="entry name" value="MoaB/Mog-like domain"/>
    <property type="match status" value="1"/>
</dbReference>
<sequence length="398" mass="45112">MMMIKPKIEVLSTGDEVLYGQITDTNAAWLSNYLFEQGYLVTSRLTIGDNLQQLTESLQQRSRQNDVLIVNGGLGPTSDDLTAQAAAQASGEKLILFPQWLAEMENYFAQRNQAMPSSNIKQAMLPQSAIILDNPIGTACGFRMMINQCIIYFTPGVPSEFKRMISEQIVPDLQKQFPVKYRPLCYRLTIMGRSESDLANEIETKLTVPAGISIGYRSAMPKIEIKLTADQYLQSTMDKLWRELKELVKDNLLYEGTTGLASLVSQLLMQHQQTLIIIEQFTAGLIAYALYHAHAPIVHSEVLSNDQDVNSTLTQLRQRYPLAIILALHDVDQRSGQFKLQLLTPKHNHIYQLRYQGRRYSIDIEQAIFSAVGHDTLRRYLLGLPLIGNNYWLEVINE</sequence>
<organism evidence="3 4">
    <name type="scientific">Frischella perrara</name>
    <dbReference type="NCBI Taxonomy" id="1267021"/>
    <lineage>
        <taxon>Bacteria</taxon>
        <taxon>Pseudomonadati</taxon>
        <taxon>Pseudomonadota</taxon>
        <taxon>Gammaproteobacteria</taxon>
        <taxon>Orbales</taxon>
        <taxon>Orbaceae</taxon>
        <taxon>Frischella</taxon>
    </lineage>
</organism>
<dbReference type="HAMAP" id="MF_00226_B">
    <property type="entry name" value="CinA_B"/>
    <property type="match status" value="1"/>
</dbReference>
<dbReference type="SUPFAM" id="SSF53218">
    <property type="entry name" value="Molybdenum cofactor biosynthesis proteins"/>
    <property type="match status" value="1"/>
</dbReference>
<feature type="domain" description="MoaB/Mog" evidence="2">
    <location>
        <begin position="9"/>
        <end position="176"/>
    </location>
</feature>
<evidence type="ECO:0000313" key="3">
    <source>
        <dbReference type="EMBL" id="PXY96241.1"/>
    </source>
</evidence>
<accession>A0A318N9L1</accession>
<gene>
    <name evidence="3" type="ORF">DKK76_02735</name>
</gene>
<dbReference type="CDD" id="cd00885">
    <property type="entry name" value="cinA"/>
    <property type="match status" value="1"/>
</dbReference>
<dbReference type="NCBIfam" id="TIGR00177">
    <property type="entry name" value="molyb_syn"/>
    <property type="match status" value="1"/>
</dbReference>
<evidence type="ECO:0000313" key="4">
    <source>
        <dbReference type="Proteomes" id="UP000247838"/>
    </source>
</evidence>
<comment type="caution">
    <text evidence="3">The sequence shown here is derived from an EMBL/GenBank/DDBJ whole genome shotgun (WGS) entry which is preliminary data.</text>
</comment>
<dbReference type="PANTHER" id="PTHR13939:SF0">
    <property type="entry name" value="NMN AMIDOHYDROLASE-LIKE PROTEIN YFAY"/>
    <property type="match status" value="1"/>
</dbReference>
<evidence type="ECO:0000259" key="2">
    <source>
        <dbReference type="SMART" id="SM00852"/>
    </source>
</evidence>
<comment type="similarity">
    <text evidence="1">Belongs to the CinA family.</text>
</comment>
<dbReference type="Pfam" id="PF00994">
    <property type="entry name" value="MoCF_biosynth"/>
    <property type="match status" value="1"/>
</dbReference>